<feature type="compositionally biased region" description="Low complexity" evidence="3">
    <location>
        <begin position="901"/>
        <end position="914"/>
    </location>
</feature>
<dbReference type="GO" id="GO:0031177">
    <property type="term" value="F:phosphopantetheine binding"/>
    <property type="evidence" value="ECO:0007669"/>
    <property type="project" value="InterPro"/>
</dbReference>
<keyword evidence="6" id="KW-1185">Reference proteome</keyword>
<dbReference type="InterPro" id="IPR036188">
    <property type="entry name" value="FAD/NAD-bd_sf"/>
</dbReference>
<dbReference type="PANTHER" id="PTHR42923:SF17">
    <property type="entry name" value="AMINE OXIDASE DOMAIN-CONTAINING PROTEIN"/>
    <property type="match status" value="1"/>
</dbReference>
<evidence type="ECO:0000256" key="3">
    <source>
        <dbReference type="SAM" id="MobiDB-lite"/>
    </source>
</evidence>
<dbReference type="Pfam" id="PF01593">
    <property type="entry name" value="Amino_oxidase"/>
    <property type="match status" value="1"/>
</dbReference>
<dbReference type="EMBL" id="JAJAQC010000009">
    <property type="protein sequence ID" value="MDA0564255.1"/>
    <property type="molecule type" value="Genomic_DNA"/>
</dbReference>
<dbReference type="PRINTS" id="PR00419">
    <property type="entry name" value="ADXRDTASE"/>
</dbReference>
<dbReference type="InterPro" id="IPR050464">
    <property type="entry name" value="Zeta_carotene_desat/Oxidored"/>
</dbReference>
<sequence length="964" mass="102134">MSALGGAGGLRFSTGPDDPALHDHDADFAALLSRFEVMVRASRRTRRRFFHAHAVGVRGEAVFTADPGGPAPHPFLAPGTRVPVLARYSSGERADEVPPGTRGASLLFGDPAHPDDPGRAAFALTLNTGRTLFARSAAHFHRFTFGTDADREEMARADPGLRAAVWEQVRDPAPYPRYHYHSQVPRAYVDGTGRPWLARYRVLPFAGAPDPGRHDPAGRRFPVTPPQSPPRAPGDDRPPTLLSDALRAQIDGGGFTVLLQVQLYPLGADPEADRAALDPARLWPEDLHPYRTVAELRFDALLDTALADSLLFDPARAPEGLGIALARSPHEPASVNHVRALVYRAAHAARTGPAPTPAPILAAPPAGGGRPHRPLTVCVIGAGPAGLSAARELERRGHRTVVLESAPEVGGKSASIRVDGRAYDLGAHICTPEYAELTRLAADLGVGTEDATPTRVHDPGAGAARRPDTAFFRPEAFARYARLRAEHFPDIRRPGLAHSAAHLARPVAEWLDGGGLAAMAASLGEGYTASGYGHLRGDLPALYFVKYAELTGLFSTGPVPTGHAGAFTVRDGFARLWRRVAEELPDVRTGVEVRAVERGAEGVAVRTGGGTVHADALVLTPALDRVAHLLDTTEEERDLAARIRTVDYRTVVFRASGLLREGFYLVGEHTAAGAEPGHLVAYHHRHAGSDVHTGYLYGADDLDADGAAARVRADVARLGGRVEEVLLVRRWPFMPHFPAADLADGVLDRFERMQGRDRTYYAGGLLGFELVETTVAYSRDLVGRFFADTAEAPVAAGRPPATGRHPARSADPPAASGPPARGRGAAEIRDWLLARISAETGGPVDAGDPLEYHLVDSLAVAGVQGDLAEWLGRRVPPTLLLEPATVEEVAHRLAALPDELPAGSAAAPGTQPAPGTGPGTGPGPGPGPGRDDPGTAPRPAPGQVPVAVPGPGFRHHPPERTPHE</sequence>
<dbReference type="Gene3D" id="3.50.50.60">
    <property type="entry name" value="FAD/NAD(P)-binding domain"/>
    <property type="match status" value="1"/>
</dbReference>
<evidence type="ECO:0000256" key="1">
    <source>
        <dbReference type="ARBA" id="ARBA00022450"/>
    </source>
</evidence>
<dbReference type="SUPFAM" id="SSF51905">
    <property type="entry name" value="FAD/NAD(P)-binding domain"/>
    <property type="match status" value="1"/>
</dbReference>
<feature type="region of interest" description="Disordered" evidence="3">
    <location>
        <begin position="795"/>
        <end position="823"/>
    </location>
</feature>
<evidence type="ECO:0000256" key="2">
    <source>
        <dbReference type="ARBA" id="ARBA00022553"/>
    </source>
</evidence>
<keyword evidence="2" id="KW-0597">Phosphoprotein</keyword>
<feature type="compositionally biased region" description="Low complexity" evidence="3">
    <location>
        <begin position="809"/>
        <end position="823"/>
    </location>
</feature>
<dbReference type="Gene3D" id="1.10.405.20">
    <property type="match status" value="1"/>
</dbReference>
<evidence type="ECO:0000313" key="6">
    <source>
        <dbReference type="Proteomes" id="UP001140076"/>
    </source>
</evidence>
<dbReference type="SUPFAM" id="SSF47336">
    <property type="entry name" value="ACP-like"/>
    <property type="match status" value="1"/>
</dbReference>
<dbReference type="Proteomes" id="UP001140076">
    <property type="component" value="Unassembled WGS sequence"/>
</dbReference>
<dbReference type="GO" id="GO:0016491">
    <property type="term" value="F:oxidoreductase activity"/>
    <property type="evidence" value="ECO:0007669"/>
    <property type="project" value="InterPro"/>
</dbReference>
<dbReference type="Gene3D" id="3.30.70.1990">
    <property type="match status" value="1"/>
</dbReference>
<feature type="compositionally biased region" description="Pro residues" evidence="3">
    <location>
        <begin position="223"/>
        <end position="232"/>
    </location>
</feature>
<comment type="caution">
    <text evidence="5">The sequence shown here is derived from an EMBL/GenBank/DDBJ whole genome shotgun (WGS) entry which is preliminary data.</text>
</comment>
<gene>
    <name evidence="5" type="ORF">LG943_07940</name>
</gene>
<dbReference type="RefSeq" id="WP_270071543.1">
    <property type="nucleotide sequence ID" value="NZ_JAJAQC010000009.1"/>
</dbReference>
<dbReference type="Gene3D" id="2.40.180.10">
    <property type="entry name" value="Catalase core domain"/>
    <property type="match status" value="1"/>
</dbReference>
<feature type="region of interest" description="Disordered" evidence="3">
    <location>
        <begin position="900"/>
        <end position="964"/>
    </location>
</feature>
<evidence type="ECO:0000259" key="4">
    <source>
        <dbReference type="SMART" id="SM00823"/>
    </source>
</evidence>
<evidence type="ECO:0000313" key="5">
    <source>
        <dbReference type="EMBL" id="MDA0564255.1"/>
    </source>
</evidence>
<name>A0A9X3SEZ8_9ACTN</name>
<dbReference type="PANTHER" id="PTHR42923">
    <property type="entry name" value="PROTOPORPHYRINOGEN OXIDASE"/>
    <property type="match status" value="1"/>
</dbReference>
<accession>A0A9X3SEZ8</accession>
<dbReference type="Gene3D" id="1.10.1200.10">
    <property type="entry name" value="ACP-like"/>
    <property type="match status" value="1"/>
</dbReference>
<dbReference type="SUPFAM" id="SSF56634">
    <property type="entry name" value="Heme-dependent catalase-like"/>
    <property type="match status" value="1"/>
</dbReference>
<organism evidence="5 6">
    <name type="scientific">Streptomonospora mangrovi</name>
    <dbReference type="NCBI Taxonomy" id="2883123"/>
    <lineage>
        <taxon>Bacteria</taxon>
        <taxon>Bacillati</taxon>
        <taxon>Actinomycetota</taxon>
        <taxon>Actinomycetes</taxon>
        <taxon>Streptosporangiales</taxon>
        <taxon>Nocardiopsidaceae</taxon>
        <taxon>Streptomonospora</taxon>
    </lineage>
</organism>
<dbReference type="InterPro" id="IPR020835">
    <property type="entry name" value="Catalase_sf"/>
</dbReference>
<proteinExistence type="predicted"/>
<dbReference type="GO" id="GO:0020037">
    <property type="term" value="F:heme binding"/>
    <property type="evidence" value="ECO:0007669"/>
    <property type="project" value="InterPro"/>
</dbReference>
<keyword evidence="1" id="KW-0596">Phosphopantetheine</keyword>
<reference evidence="5" key="1">
    <citation type="submission" date="2021-10" db="EMBL/GenBank/DDBJ databases">
        <title>Streptomonospora sp. nov., isolated from mangrove soil.</title>
        <authorList>
            <person name="Chen X."/>
            <person name="Ge X."/>
            <person name="Liu W."/>
        </authorList>
    </citation>
    <scope>NUCLEOTIDE SEQUENCE</scope>
    <source>
        <strain evidence="5">S1-112</strain>
    </source>
</reference>
<dbReference type="InterPro" id="IPR036736">
    <property type="entry name" value="ACP-like_sf"/>
</dbReference>
<feature type="compositionally biased region" description="Low complexity" evidence="3">
    <location>
        <begin position="943"/>
        <end position="952"/>
    </location>
</feature>
<dbReference type="InterPro" id="IPR020806">
    <property type="entry name" value="PKS_PP-bd"/>
</dbReference>
<feature type="region of interest" description="Disordered" evidence="3">
    <location>
        <begin position="208"/>
        <end position="240"/>
    </location>
</feature>
<feature type="domain" description="Polyketide synthase-like phosphopantetheine-binding" evidence="4">
    <location>
        <begin position="829"/>
        <end position="897"/>
    </location>
</feature>
<dbReference type="AlphaFoldDB" id="A0A9X3SEZ8"/>
<dbReference type="SMART" id="SM00823">
    <property type="entry name" value="PKS_PP"/>
    <property type="match status" value="1"/>
</dbReference>
<protein>
    <submittedName>
        <fullName evidence="5">FAD-dependent oxidoreductase</fullName>
    </submittedName>
</protein>
<dbReference type="InterPro" id="IPR002937">
    <property type="entry name" value="Amino_oxidase"/>
</dbReference>